<dbReference type="PANTHER" id="PTHR46656:SF3">
    <property type="entry name" value="PUTATIVE-RELATED"/>
    <property type="match status" value="1"/>
</dbReference>
<dbReference type="AlphaFoldDB" id="A0A562SYE8"/>
<evidence type="ECO:0000313" key="2">
    <source>
        <dbReference type="Proteomes" id="UP000320593"/>
    </source>
</evidence>
<dbReference type="Pfam" id="PF13692">
    <property type="entry name" value="Glyco_trans_1_4"/>
    <property type="match status" value="1"/>
</dbReference>
<dbReference type="PANTHER" id="PTHR46656">
    <property type="entry name" value="PUTATIVE-RELATED"/>
    <property type="match status" value="1"/>
</dbReference>
<comment type="caution">
    <text evidence="1">The sequence shown here is derived from an EMBL/GenBank/DDBJ whole genome shotgun (WGS) entry which is preliminary data.</text>
</comment>
<dbReference type="OrthoDB" id="118340at2"/>
<dbReference type="GO" id="GO:0016740">
    <property type="term" value="F:transferase activity"/>
    <property type="evidence" value="ECO:0007669"/>
    <property type="project" value="UniProtKB-KW"/>
</dbReference>
<dbReference type="CDD" id="cd03801">
    <property type="entry name" value="GT4_PimA-like"/>
    <property type="match status" value="1"/>
</dbReference>
<dbReference type="SUPFAM" id="SSF53756">
    <property type="entry name" value="UDP-Glycosyltransferase/glycogen phosphorylase"/>
    <property type="match status" value="1"/>
</dbReference>
<accession>A0A562SYE8</accession>
<dbReference type="RefSeq" id="WP_145344152.1">
    <property type="nucleotide sequence ID" value="NZ_SMLY01000083.1"/>
</dbReference>
<reference evidence="1 2" key="1">
    <citation type="submission" date="2019-07" db="EMBL/GenBank/DDBJ databases">
        <title>Genomic Encyclopedia of Archaeal and Bacterial Type Strains, Phase II (KMG-II): from individual species to whole genera.</title>
        <authorList>
            <person name="Goeker M."/>
        </authorList>
    </citation>
    <scope>NUCLEOTIDE SEQUENCE [LARGE SCALE GENOMIC DNA]</scope>
    <source>
        <strain evidence="1 2">ATCC BAA-252</strain>
    </source>
</reference>
<proteinExistence type="predicted"/>
<sequence>MTGVNVIGMPCGLHGLGQELRDKVKALTSVGVEVCIISKNYSSLKSTISDPVIDKLIQSEPKYPINLICQNLPATRLIKDQFPELLEGKYNIGAPYWEFEDLPETQQIGLDILDEVWVSNSFLNNIFRNHTDKPVIQMPLHIEPGAHSGNSRSAEKPFTFGYFFDCNSLIQRKDPKALILAFLEAFANKPNAHVNLTLKYKYEPAHYVRQDEVDEFLELASKDPRITMINEALGAEEMDQLIRSFDVFVSPHRCEGLGRGIIEAMMRGIPVAATDYSGPREFIAGGHARPLPFFKTHVGNAAIGDIRPNYIWSEVKIAPLVEELENLAGDPAGTRQLGEKAREKLAALSNGKLHGKACQKRLEHIEGTLI</sequence>
<organism evidence="1 2">
    <name type="scientific">Roseibium hamelinense</name>
    <dbReference type="NCBI Taxonomy" id="150831"/>
    <lineage>
        <taxon>Bacteria</taxon>
        <taxon>Pseudomonadati</taxon>
        <taxon>Pseudomonadota</taxon>
        <taxon>Alphaproteobacteria</taxon>
        <taxon>Hyphomicrobiales</taxon>
        <taxon>Stappiaceae</taxon>
        <taxon>Roseibium</taxon>
    </lineage>
</organism>
<name>A0A562SYE8_9HYPH</name>
<gene>
    <name evidence="1" type="ORF">JM93_02725</name>
</gene>
<keyword evidence="1" id="KW-0808">Transferase</keyword>
<keyword evidence="2" id="KW-1185">Reference proteome</keyword>
<dbReference type="EMBL" id="VLLF01000006">
    <property type="protein sequence ID" value="TWI86018.1"/>
    <property type="molecule type" value="Genomic_DNA"/>
</dbReference>
<dbReference type="Gene3D" id="3.40.50.2000">
    <property type="entry name" value="Glycogen Phosphorylase B"/>
    <property type="match status" value="1"/>
</dbReference>
<evidence type="ECO:0000313" key="1">
    <source>
        <dbReference type="EMBL" id="TWI86018.1"/>
    </source>
</evidence>
<protein>
    <submittedName>
        <fullName evidence="1">Glycosyl transferase family 1</fullName>
    </submittedName>
</protein>
<dbReference type="Proteomes" id="UP000320593">
    <property type="component" value="Unassembled WGS sequence"/>
</dbReference>